<evidence type="ECO:0000313" key="8">
    <source>
        <dbReference type="Proteomes" id="UP000694865"/>
    </source>
</evidence>
<dbReference type="PROSITE" id="PS50102">
    <property type="entry name" value="RRM"/>
    <property type="match status" value="2"/>
</dbReference>
<feature type="compositionally biased region" description="Basic and acidic residues" evidence="6">
    <location>
        <begin position="84"/>
        <end position="102"/>
    </location>
</feature>
<proteinExistence type="inferred from homology"/>
<feature type="domain" description="RRM" evidence="7">
    <location>
        <begin position="181"/>
        <end position="275"/>
    </location>
</feature>
<sequence>MEKNSTTNKSVNSRKSDGKKNKSSPGLCDFDDYNVGGISSCIEKKNSHRKMKPEKKVKLSQLFGQPSQFSTAQMVSPLRQLTTQEDRNPHHEMIDDKQDKNSKTKKKTMKVEQTKKIEHFNAKKIHSEILFKREEGLRNADQDVPQKKKKKRNLDESDDPNIQFKKRKKEKLPANPEIEKRTVFIGNLPVDISKKELTKLFKKYGDIESVRLRSAAPSTLALPKKVVMIKEDFHPDRKNLNAYVVYKEEISALKSLKKNGKVVRGHHIRVDVSSNASKHDHQRSVFIGNLPYKIDEEIVRQHFMQCGNVISVRLVRDGKTGIGKGFGYVLFKDISSVEFALKFNDKPLFGRKVRIKRSFEKEKNKPGNITGGKRSTQQSNKITGVKLRLLQAEQRKSGKIIGGKHRIQQTDQSNQRHEQQTDQSNQRHEQQTGRKPVYKGAKAKQRKPKKTKKKLKRQ</sequence>
<evidence type="ECO:0000313" key="9">
    <source>
        <dbReference type="RefSeq" id="XP_002730499.1"/>
    </source>
</evidence>
<dbReference type="SMART" id="SM00360">
    <property type="entry name" value="RRM"/>
    <property type="match status" value="2"/>
</dbReference>
<keyword evidence="8" id="KW-1185">Reference proteome</keyword>
<evidence type="ECO:0000256" key="3">
    <source>
        <dbReference type="ARBA" id="ARBA00022884"/>
    </source>
</evidence>
<organism evidence="8 9">
    <name type="scientific">Saccoglossus kowalevskii</name>
    <name type="common">Acorn worm</name>
    <dbReference type="NCBI Taxonomy" id="10224"/>
    <lineage>
        <taxon>Eukaryota</taxon>
        <taxon>Metazoa</taxon>
        <taxon>Hemichordata</taxon>
        <taxon>Enteropneusta</taxon>
        <taxon>Harrimaniidae</taxon>
        <taxon>Saccoglossus</taxon>
    </lineage>
</organism>
<comment type="subcellular location">
    <subcellularLocation>
        <location evidence="1">Nucleus</location>
        <location evidence="1">Nucleolus</location>
    </subcellularLocation>
</comment>
<feature type="region of interest" description="Disordered" evidence="6">
    <location>
        <begin position="83"/>
        <end position="110"/>
    </location>
</feature>
<keyword evidence="3 5" id="KW-0694">RNA-binding</keyword>
<dbReference type="GeneID" id="100375750"/>
<dbReference type="InterPro" id="IPR035979">
    <property type="entry name" value="RBD_domain_sf"/>
</dbReference>
<feature type="compositionally biased region" description="Polar residues" evidence="6">
    <location>
        <begin position="373"/>
        <end position="382"/>
    </location>
</feature>
<dbReference type="InterPro" id="IPR034221">
    <property type="entry name" value="RBM34_RRM2"/>
</dbReference>
<feature type="region of interest" description="Disordered" evidence="6">
    <location>
        <begin position="359"/>
        <end position="458"/>
    </location>
</feature>
<protein>
    <submittedName>
        <fullName evidence="9">RNA-binding protein 34-like</fullName>
    </submittedName>
</protein>
<feature type="compositionally biased region" description="Basic and acidic residues" evidence="6">
    <location>
        <begin position="136"/>
        <end position="146"/>
    </location>
</feature>
<name>A0ABM0GID6_SACKO</name>
<dbReference type="PANTHER" id="PTHR23236:SF25">
    <property type="entry name" value="RNA-BINDING PROTEIN 34"/>
    <property type="match status" value="1"/>
</dbReference>
<comment type="similarity">
    <text evidence="2">Belongs to the RRM RBM34 family.</text>
</comment>
<evidence type="ECO:0000256" key="6">
    <source>
        <dbReference type="SAM" id="MobiDB-lite"/>
    </source>
</evidence>
<evidence type="ECO:0000256" key="1">
    <source>
        <dbReference type="ARBA" id="ARBA00004604"/>
    </source>
</evidence>
<evidence type="ECO:0000256" key="5">
    <source>
        <dbReference type="PROSITE-ProRule" id="PRU00176"/>
    </source>
</evidence>
<accession>A0ABM0GID6</accession>
<dbReference type="InterPro" id="IPR000504">
    <property type="entry name" value="RRM_dom"/>
</dbReference>
<dbReference type="Proteomes" id="UP000694865">
    <property type="component" value="Unplaced"/>
</dbReference>
<feature type="region of interest" description="Disordered" evidence="6">
    <location>
        <begin position="1"/>
        <end position="29"/>
    </location>
</feature>
<keyword evidence="4" id="KW-0539">Nucleus</keyword>
<dbReference type="PANTHER" id="PTHR23236">
    <property type="entry name" value="EUKARYOTIC TRANSLATION INITIATION FACTOR 4B/4H"/>
    <property type="match status" value="1"/>
</dbReference>
<feature type="compositionally biased region" description="Polar residues" evidence="6">
    <location>
        <begin position="1"/>
        <end position="13"/>
    </location>
</feature>
<feature type="compositionally biased region" description="Basic and acidic residues" evidence="6">
    <location>
        <begin position="414"/>
        <end position="432"/>
    </location>
</feature>
<evidence type="ECO:0000256" key="2">
    <source>
        <dbReference type="ARBA" id="ARBA00007077"/>
    </source>
</evidence>
<dbReference type="Pfam" id="PF00076">
    <property type="entry name" value="RRM_1"/>
    <property type="match status" value="2"/>
</dbReference>
<dbReference type="CDD" id="cd12394">
    <property type="entry name" value="RRM1_RBM34"/>
    <property type="match status" value="1"/>
</dbReference>
<reference evidence="9" key="1">
    <citation type="submission" date="2025-08" db="UniProtKB">
        <authorList>
            <consortium name="RefSeq"/>
        </authorList>
    </citation>
    <scope>IDENTIFICATION</scope>
    <source>
        <tissue evidence="9">Testes</tissue>
    </source>
</reference>
<dbReference type="SUPFAM" id="SSF54928">
    <property type="entry name" value="RNA-binding domain, RBD"/>
    <property type="match status" value="2"/>
</dbReference>
<feature type="domain" description="RRM" evidence="7">
    <location>
        <begin position="283"/>
        <end position="360"/>
    </location>
</feature>
<gene>
    <name evidence="9" type="primary">LOC100375750</name>
</gene>
<dbReference type="Gene3D" id="3.30.70.330">
    <property type="match status" value="2"/>
</dbReference>
<dbReference type="InterPro" id="IPR012677">
    <property type="entry name" value="Nucleotide-bd_a/b_plait_sf"/>
</dbReference>
<dbReference type="CDD" id="cd12395">
    <property type="entry name" value="RRM2_RBM34"/>
    <property type="match status" value="1"/>
</dbReference>
<feature type="region of interest" description="Disordered" evidence="6">
    <location>
        <begin position="136"/>
        <end position="171"/>
    </location>
</feature>
<dbReference type="RefSeq" id="XP_002730499.1">
    <property type="nucleotide sequence ID" value="XM_002730453.2"/>
</dbReference>
<evidence type="ECO:0000259" key="7">
    <source>
        <dbReference type="PROSITE" id="PS50102"/>
    </source>
</evidence>
<feature type="compositionally biased region" description="Basic residues" evidence="6">
    <location>
        <begin position="441"/>
        <end position="458"/>
    </location>
</feature>
<evidence type="ECO:0000256" key="4">
    <source>
        <dbReference type="ARBA" id="ARBA00023242"/>
    </source>
</evidence>